<gene>
    <name evidence="1" type="ORF">A6X21_22765</name>
</gene>
<dbReference type="OrthoDB" id="9778629at2"/>
<sequence length="266" mass="30533">MELREFAEKVLKLPTCMEKIQPVRDSLTDQNPGVAEKLALPAREEKLTFGARRTAPPMPAIPRFSEPAQRAIAHHIMANHELQALEVMAWVLLAFPEAPTEFRLGLAEVMKDEQRHTRMHMERCKALGIEFGSLPVNSYIWRQAMTFTSVMDYLAGLPLTFEGCNLDHSLELEDVFQSVGDLKSAAIMRRIHEDEIEHVRFGLEWLRRLKPPTMTDWEAYETHLHFPMRPAKSVGHQLNEASRYRTGMDEEFVSRLKASQTGAIRK</sequence>
<dbReference type="EMBL" id="LYDR01000091">
    <property type="protein sequence ID" value="ODA31189.1"/>
    <property type="molecule type" value="Genomic_DNA"/>
</dbReference>
<dbReference type="RefSeq" id="WP_068847942.1">
    <property type="nucleotide sequence ID" value="NZ_LYDR01000091.1"/>
</dbReference>
<protein>
    <recommendedName>
        <fullName evidence="3">DUF455 domain-containing protein</fullName>
    </recommendedName>
</protein>
<dbReference type="SUPFAM" id="SSF47240">
    <property type="entry name" value="Ferritin-like"/>
    <property type="match status" value="1"/>
</dbReference>
<dbReference type="PANTHER" id="PTHR42782">
    <property type="entry name" value="SI:CH73-314G15.3"/>
    <property type="match status" value="1"/>
</dbReference>
<dbReference type="AlphaFoldDB" id="A0A1C3ED89"/>
<dbReference type="CDD" id="cd00657">
    <property type="entry name" value="Ferritin_like"/>
    <property type="match status" value="1"/>
</dbReference>
<dbReference type="InterPro" id="IPR007402">
    <property type="entry name" value="DUF455"/>
</dbReference>
<organism evidence="1 2">
    <name type="scientific">Planctopirus hydrillae</name>
    <dbReference type="NCBI Taxonomy" id="1841610"/>
    <lineage>
        <taxon>Bacteria</taxon>
        <taxon>Pseudomonadati</taxon>
        <taxon>Planctomycetota</taxon>
        <taxon>Planctomycetia</taxon>
        <taxon>Planctomycetales</taxon>
        <taxon>Planctomycetaceae</taxon>
        <taxon>Planctopirus</taxon>
    </lineage>
</organism>
<keyword evidence="2" id="KW-1185">Reference proteome</keyword>
<evidence type="ECO:0008006" key="3">
    <source>
        <dbReference type="Google" id="ProtNLM"/>
    </source>
</evidence>
<name>A0A1C3ED89_9PLAN</name>
<dbReference type="Pfam" id="PF04305">
    <property type="entry name" value="DUF455"/>
    <property type="match status" value="1"/>
</dbReference>
<dbReference type="PANTHER" id="PTHR42782:SF2">
    <property type="entry name" value="3-OXOACYL-[ACYL-CARRIER-PROTEIN] SYNTHASE-LIKE PROTEIN"/>
    <property type="match status" value="1"/>
</dbReference>
<accession>A0A1C3ED89</accession>
<evidence type="ECO:0000313" key="2">
    <source>
        <dbReference type="Proteomes" id="UP000094828"/>
    </source>
</evidence>
<dbReference type="Gene3D" id="1.20.1260.10">
    <property type="match status" value="1"/>
</dbReference>
<dbReference type="InterPro" id="IPR012347">
    <property type="entry name" value="Ferritin-like"/>
</dbReference>
<dbReference type="STRING" id="1841610.A6X21_22765"/>
<comment type="caution">
    <text evidence="1">The sequence shown here is derived from an EMBL/GenBank/DDBJ whole genome shotgun (WGS) entry which is preliminary data.</text>
</comment>
<reference evidence="1 2" key="1">
    <citation type="submission" date="2016-05" db="EMBL/GenBank/DDBJ databases">
        <title>Genomic and physiological characterization of Planctopirus sp. isolated from fresh water lake.</title>
        <authorList>
            <person name="Subhash Y."/>
            <person name="Ramana C."/>
        </authorList>
    </citation>
    <scope>NUCLEOTIDE SEQUENCE [LARGE SCALE GENOMIC DNA]</scope>
    <source>
        <strain evidence="1 2">JC280</strain>
    </source>
</reference>
<dbReference type="Proteomes" id="UP000094828">
    <property type="component" value="Unassembled WGS sequence"/>
</dbReference>
<dbReference type="InterPro" id="IPR009078">
    <property type="entry name" value="Ferritin-like_SF"/>
</dbReference>
<evidence type="ECO:0000313" key="1">
    <source>
        <dbReference type="EMBL" id="ODA31189.1"/>
    </source>
</evidence>
<proteinExistence type="predicted"/>